<dbReference type="PROSITE" id="PS51077">
    <property type="entry name" value="HTH_ICLR"/>
    <property type="match status" value="1"/>
</dbReference>
<evidence type="ECO:0000313" key="9">
    <source>
        <dbReference type="EMBL" id="MBB3043424.1"/>
    </source>
</evidence>
<dbReference type="InterPro" id="IPR005471">
    <property type="entry name" value="Tscrpt_reg_IclR_N"/>
</dbReference>
<dbReference type="GO" id="GO:0003700">
    <property type="term" value="F:DNA-binding transcription factor activity"/>
    <property type="evidence" value="ECO:0007669"/>
    <property type="project" value="TreeGrafter"/>
</dbReference>
<evidence type="ECO:0000256" key="4">
    <source>
        <dbReference type="ARBA" id="ARBA00023163"/>
    </source>
</evidence>
<dbReference type="RefSeq" id="WP_064073826.1">
    <property type="nucleotide sequence ID" value="NZ_JACHWR010000002.1"/>
</dbReference>
<comment type="function">
    <text evidence="5">May be an activator protein for the gylABX operon.</text>
</comment>
<dbReference type="Pfam" id="PF01614">
    <property type="entry name" value="IclR_C"/>
    <property type="match status" value="1"/>
</dbReference>
<dbReference type="SMART" id="SM00346">
    <property type="entry name" value="HTH_ICLR"/>
    <property type="match status" value="1"/>
</dbReference>
<keyword evidence="10" id="KW-1185">Reference proteome</keyword>
<keyword evidence="1" id="KW-0319">Glycerol metabolism</keyword>
<dbReference type="Gene3D" id="1.10.10.10">
    <property type="entry name" value="Winged helix-like DNA-binding domain superfamily/Winged helix DNA-binding domain"/>
    <property type="match status" value="1"/>
</dbReference>
<dbReference type="GO" id="GO:0006071">
    <property type="term" value="P:glycerol metabolic process"/>
    <property type="evidence" value="ECO:0007669"/>
    <property type="project" value="UniProtKB-KW"/>
</dbReference>
<dbReference type="FunFam" id="1.10.10.10:FF:000056">
    <property type="entry name" value="IclR family transcriptional regulator"/>
    <property type="match status" value="1"/>
</dbReference>
<dbReference type="AlphaFoldDB" id="A0A7W4VXZ4"/>
<dbReference type="EMBL" id="JACHWR010000002">
    <property type="protein sequence ID" value="MBB3043424.1"/>
    <property type="molecule type" value="Genomic_DNA"/>
</dbReference>
<dbReference type="GO" id="GO:0003677">
    <property type="term" value="F:DNA binding"/>
    <property type="evidence" value="ECO:0007669"/>
    <property type="project" value="UniProtKB-KW"/>
</dbReference>
<evidence type="ECO:0000256" key="1">
    <source>
        <dbReference type="ARBA" id="ARBA00022798"/>
    </source>
</evidence>
<evidence type="ECO:0000313" key="10">
    <source>
        <dbReference type="Proteomes" id="UP000589626"/>
    </source>
</evidence>
<dbReference type="GO" id="GO:0045892">
    <property type="term" value="P:negative regulation of DNA-templated transcription"/>
    <property type="evidence" value="ECO:0007669"/>
    <property type="project" value="TreeGrafter"/>
</dbReference>
<keyword evidence="2" id="KW-0805">Transcription regulation</keyword>
<gene>
    <name evidence="9" type="ORF">FHU40_003242</name>
</gene>
<keyword evidence="4" id="KW-0804">Transcription</keyword>
<dbReference type="PANTHER" id="PTHR30136">
    <property type="entry name" value="HELIX-TURN-HELIX TRANSCRIPTIONAL REGULATOR, ICLR FAMILY"/>
    <property type="match status" value="1"/>
</dbReference>
<dbReference type="Proteomes" id="UP000589626">
    <property type="component" value="Unassembled WGS sequence"/>
</dbReference>
<evidence type="ECO:0000259" key="8">
    <source>
        <dbReference type="PROSITE" id="PS51078"/>
    </source>
</evidence>
<evidence type="ECO:0000256" key="2">
    <source>
        <dbReference type="ARBA" id="ARBA00023015"/>
    </source>
</evidence>
<dbReference type="Gene3D" id="3.30.450.40">
    <property type="match status" value="1"/>
</dbReference>
<name>A0A7W4VXZ4_9ACTN</name>
<dbReference type="InterPro" id="IPR029016">
    <property type="entry name" value="GAF-like_dom_sf"/>
</dbReference>
<comment type="caution">
    <text evidence="9">The sequence shown here is derived from an EMBL/GenBank/DDBJ whole genome shotgun (WGS) entry which is preliminary data.</text>
</comment>
<feature type="domain" description="HTH iclR-type" evidence="7">
    <location>
        <begin position="11"/>
        <end position="71"/>
    </location>
</feature>
<dbReference type="InterPro" id="IPR036388">
    <property type="entry name" value="WH-like_DNA-bd_sf"/>
</dbReference>
<keyword evidence="3 9" id="KW-0238">DNA-binding</keyword>
<feature type="domain" description="IclR-ED" evidence="8">
    <location>
        <begin position="72"/>
        <end position="251"/>
    </location>
</feature>
<dbReference type="InterPro" id="IPR050707">
    <property type="entry name" value="HTH_MetabolicPath_Reg"/>
</dbReference>
<accession>A0A7W4VXZ4</accession>
<evidence type="ECO:0000259" key="7">
    <source>
        <dbReference type="PROSITE" id="PS51077"/>
    </source>
</evidence>
<evidence type="ECO:0000256" key="5">
    <source>
        <dbReference type="ARBA" id="ARBA00058938"/>
    </source>
</evidence>
<evidence type="ECO:0000256" key="6">
    <source>
        <dbReference type="ARBA" id="ARBA00070406"/>
    </source>
</evidence>
<dbReference type="Pfam" id="PF09339">
    <property type="entry name" value="HTH_IclR"/>
    <property type="match status" value="1"/>
</dbReference>
<protein>
    <recommendedName>
        <fullName evidence="6">Glycerol operon regulatory protein</fullName>
    </recommendedName>
</protein>
<dbReference type="SUPFAM" id="SSF55781">
    <property type="entry name" value="GAF domain-like"/>
    <property type="match status" value="1"/>
</dbReference>
<evidence type="ECO:0000256" key="3">
    <source>
        <dbReference type="ARBA" id="ARBA00023125"/>
    </source>
</evidence>
<proteinExistence type="predicted"/>
<dbReference type="SUPFAM" id="SSF46785">
    <property type="entry name" value="Winged helix' DNA-binding domain"/>
    <property type="match status" value="1"/>
</dbReference>
<dbReference type="InterPro" id="IPR036390">
    <property type="entry name" value="WH_DNA-bd_sf"/>
</dbReference>
<organism evidence="9 10">
    <name type="scientific">Nocardioides soli</name>
    <dbReference type="NCBI Taxonomy" id="1036020"/>
    <lineage>
        <taxon>Bacteria</taxon>
        <taxon>Bacillati</taxon>
        <taxon>Actinomycetota</taxon>
        <taxon>Actinomycetes</taxon>
        <taxon>Propionibacteriales</taxon>
        <taxon>Nocardioidaceae</taxon>
        <taxon>Nocardioides</taxon>
    </lineage>
</organism>
<sequence length="263" mass="27923">MRYAERDGAASSVLGRSFALLSCFEGHEGEIRLSELSRRTGMPKATAHRLLQSLIQFGAVEREGNGYRIGIRLYELGQLSQQAQTLRATALPMLTRLHSATHATVHLAVLEQTEVVYLDKLIGPMGPRIPSRLGGRMPAYCTALGKVMLAHSGPETVQAVIDGGMQRRAPRTIVLPSSLVREFPAVRKTGIAYEWEESAVGVVCAAAAVLDSAGKPLAAISVSGLGNQIDPHHIGPTVRSAALSLARSLAVEAPTAGISNSSN</sequence>
<dbReference type="InterPro" id="IPR014757">
    <property type="entry name" value="Tscrpt_reg_IclR_C"/>
</dbReference>
<dbReference type="PROSITE" id="PS51078">
    <property type="entry name" value="ICLR_ED"/>
    <property type="match status" value="1"/>
</dbReference>
<reference evidence="9 10" key="1">
    <citation type="submission" date="2020-08" db="EMBL/GenBank/DDBJ databases">
        <title>Sequencing the genomes of 1000 actinobacteria strains.</title>
        <authorList>
            <person name="Klenk H.-P."/>
        </authorList>
    </citation>
    <scope>NUCLEOTIDE SEQUENCE [LARGE SCALE GENOMIC DNA]</scope>
    <source>
        <strain evidence="9 10">DSM 105498</strain>
    </source>
</reference>
<dbReference type="PANTHER" id="PTHR30136:SF24">
    <property type="entry name" value="HTH-TYPE TRANSCRIPTIONAL REPRESSOR ALLR"/>
    <property type="match status" value="1"/>
</dbReference>